<dbReference type="InterPro" id="IPR036986">
    <property type="entry name" value="S4_RNA-bd_sf"/>
</dbReference>
<proteinExistence type="predicted"/>
<gene>
    <name evidence="3" type="ORF">HNQ99_001633</name>
</gene>
<dbReference type="RefSeq" id="WP_184475128.1">
    <property type="nucleotide sequence ID" value="NZ_JACHOV010000005.1"/>
</dbReference>
<dbReference type="Gene3D" id="3.10.290.10">
    <property type="entry name" value="RNA-binding S4 domain"/>
    <property type="match status" value="1"/>
</dbReference>
<keyword evidence="1" id="KW-0694">RNA-binding</keyword>
<protein>
    <submittedName>
        <fullName evidence="3">Ribosome-associated heat shock protein Hsp15</fullName>
    </submittedName>
</protein>
<dbReference type="GO" id="GO:0003723">
    <property type="term" value="F:RNA binding"/>
    <property type="evidence" value="ECO:0007669"/>
    <property type="project" value="UniProtKB-KW"/>
</dbReference>
<evidence type="ECO:0000313" key="4">
    <source>
        <dbReference type="Proteomes" id="UP000575068"/>
    </source>
</evidence>
<comment type="caution">
    <text evidence="3">The sequence shown here is derived from an EMBL/GenBank/DDBJ whole genome shotgun (WGS) entry which is preliminary data.</text>
</comment>
<sequence length="94" mass="10521">MSSSRAGEVLRIDKYLWFARLAKDRSLAQKMAEAGFIRVNGRRIDRSHAAIRRGDLITFPFGTRVRIVRVLSLPHRRGPAAEAATLYEEIVAGG</sequence>
<name>A0A840HUV9_9SPHN</name>
<evidence type="ECO:0000256" key="1">
    <source>
        <dbReference type="PROSITE-ProRule" id="PRU00182"/>
    </source>
</evidence>
<dbReference type="AlphaFoldDB" id="A0A840HUV9"/>
<reference evidence="3 4" key="1">
    <citation type="submission" date="2020-08" db="EMBL/GenBank/DDBJ databases">
        <title>Genomic Encyclopedia of Type Strains, Phase IV (KMG-IV): sequencing the most valuable type-strain genomes for metagenomic binning, comparative biology and taxonomic classification.</title>
        <authorList>
            <person name="Goeker M."/>
        </authorList>
    </citation>
    <scope>NUCLEOTIDE SEQUENCE [LARGE SCALE GENOMIC DNA]</scope>
    <source>
        <strain evidence="3 4">DSM 7465</strain>
    </source>
</reference>
<keyword evidence="4" id="KW-1185">Reference proteome</keyword>
<dbReference type="SUPFAM" id="SSF55174">
    <property type="entry name" value="Alpha-L RNA-binding motif"/>
    <property type="match status" value="1"/>
</dbReference>
<dbReference type="PROSITE" id="PS50889">
    <property type="entry name" value="S4"/>
    <property type="match status" value="1"/>
</dbReference>
<organism evidence="3 4">
    <name type="scientific">Rhizorhapis suberifaciens</name>
    <name type="common">corky root of lettuce</name>
    <dbReference type="NCBI Taxonomy" id="13656"/>
    <lineage>
        <taxon>Bacteria</taxon>
        <taxon>Pseudomonadati</taxon>
        <taxon>Pseudomonadota</taxon>
        <taxon>Alphaproteobacteria</taxon>
        <taxon>Sphingomonadales</taxon>
        <taxon>Sphingomonadaceae</taxon>
        <taxon>Rhizorhapis</taxon>
    </lineage>
</organism>
<dbReference type="SMART" id="SM00363">
    <property type="entry name" value="S4"/>
    <property type="match status" value="1"/>
</dbReference>
<dbReference type="Pfam" id="PF01479">
    <property type="entry name" value="S4"/>
    <property type="match status" value="1"/>
</dbReference>
<feature type="domain" description="RNA-binding S4" evidence="2">
    <location>
        <begin position="10"/>
        <end position="72"/>
    </location>
</feature>
<dbReference type="InterPro" id="IPR002942">
    <property type="entry name" value="S4_RNA-bd"/>
</dbReference>
<evidence type="ECO:0000259" key="2">
    <source>
        <dbReference type="SMART" id="SM00363"/>
    </source>
</evidence>
<evidence type="ECO:0000313" key="3">
    <source>
        <dbReference type="EMBL" id="MBB4641328.1"/>
    </source>
</evidence>
<keyword evidence="3" id="KW-0346">Stress response</keyword>
<accession>A0A840HUV9</accession>
<dbReference type="Proteomes" id="UP000575068">
    <property type="component" value="Unassembled WGS sequence"/>
</dbReference>
<dbReference type="CDD" id="cd00165">
    <property type="entry name" value="S4"/>
    <property type="match status" value="1"/>
</dbReference>
<dbReference type="EMBL" id="JACHOV010000005">
    <property type="protein sequence ID" value="MBB4641328.1"/>
    <property type="molecule type" value="Genomic_DNA"/>
</dbReference>